<comment type="caution">
    <text evidence="8">The sequence shown here is derived from an EMBL/GenBank/DDBJ whole genome shotgun (WGS) entry which is preliminary data.</text>
</comment>
<dbReference type="PANTHER" id="PTHR23501:SF154">
    <property type="entry name" value="MULTIDRUG-EFFLUX TRANSPORTER RV1634-RELATED"/>
    <property type="match status" value="1"/>
</dbReference>
<dbReference type="Gene3D" id="1.20.1250.20">
    <property type="entry name" value="MFS general substrate transporter like domains"/>
    <property type="match status" value="2"/>
</dbReference>
<keyword evidence="9" id="KW-1185">Reference proteome</keyword>
<organism evidence="8 9">
    <name type="scientific">Catenulispora pinistramenti</name>
    <dbReference type="NCBI Taxonomy" id="2705254"/>
    <lineage>
        <taxon>Bacteria</taxon>
        <taxon>Bacillati</taxon>
        <taxon>Actinomycetota</taxon>
        <taxon>Actinomycetes</taxon>
        <taxon>Catenulisporales</taxon>
        <taxon>Catenulisporaceae</taxon>
        <taxon>Catenulispora</taxon>
    </lineage>
</organism>
<accession>A0ABS5KYH6</accession>
<dbReference type="PROSITE" id="PS50850">
    <property type="entry name" value="MFS"/>
    <property type="match status" value="1"/>
</dbReference>
<evidence type="ECO:0000256" key="4">
    <source>
        <dbReference type="ARBA" id="ARBA00023136"/>
    </source>
</evidence>
<dbReference type="EMBL" id="JAAFYZ010000124">
    <property type="protein sequence ID" value="MBS2551024.1"/>
    <property type="molecule type" value="Genomic_DNA"/>
</dbReference>
<evidence type="ECO:0000256" key="5">
    <source>
        <dbReference type="SAM" id="MobiDB-lite"/>
    </source>
</evidence>
<keyword evidence="4 6" id="KW-0472">Membrane</keyword>
<reference evidence="8 9" key="1">
    <citation type="submission" date="2020-02" db="EMBL/GenBank/DDBJ databases">
        <title>Acidophilic actinobacteria isolated from forest soil.</title>
        <authorList>
            <person name="Golinska P."/>
        </authorList>
    </citation>
    <scope>NUCLEOTIDE SEQUENCE [LARGE SCALE GENOMIC DNA]</scope>
    <source>
        <strain evidence="8 9">NL8</strain>
    </source>
</reference>
<dbReference type="PANTHER" id="PTHR23501">
    <property type="entry name" value="MAJOR FACILITATOR SUPERFAMILY"/>
    <property type="match status" value="1"/>
</dbReference>
<feature type="transmembrane region" description="Helical" evidence="6">
    <location>
        <begin position="155"/>
        <end position="174"/>
    </location>
</feature>
<keyword evidence="3 6" id="KW-1133">Transmembrane helix</keyword>
<feature type="transmembrane region" description="Helical" evidence="6">
    <location>
        <begin position="180"/>
        <end position="201"/>
    </location>
</feature>
<dbReference type="RefSeq" id="WP_212014929.1">
    <property type="nucleotide sequence ID" value="NZ_JAAFYZ010000124.1"/>
</dbReference>
<feature type="transmembrane region" description="Helical" evidence="6">
    <location>
        <begin position="305"/>
        <end position="328"/>
    </location>
</feature>
<sequence length="505" mass="52159">MSTRMGVAEAETELTSPTASWRDLFQPGIGVLVLGLLLLEFATAMQYFAVAVVMPLVAHDLHAERSYGWLLGSYGMAMIAAAPLTPGITARLGRLRTAGLASVVFVVGGVLAAVSASAVFFVLARVFQGFGSGVLTTFGVSAVAHSIPERLRKRVYSLISAMWLLPAFLGPVYASTVSDLLGWRWTLTLLLPLVVVGRALVVRQAAGIRRAEVGAPGENLANGESRATGENLAHGESRENAESGAPATQPPPLVRVLILITGCLLLLGGTSVKSVLGQAVAACGLVLVALAARRLLPLGERGPRLAVFAMLTLSLGYSGLDAMATVIARSGFGSSIAAASVVLTCDAVAWSTVAFLQPKFHERWNLSTGTAGVLGSLLVAIPVAALPALLAAHLSSGTAMPLMWVAFLVSGAGMGFIYTNLPVTAVSVRDKSTTDSFAAGLVLAESMGASLGSMIGGGLYSYGLQHGMSAWHSLAVAVAALSLSLFATAFIAVLIRRQLVVAPSL</sequence>
<feature type="transmembrane region" description="Helical" evidence="6">
    <location>
        <begin position="66"/>
        <end position="88"/>
    </location>
</feature>
<feature type="transmembrane region" description="Helical" evidence="6">
    <location>
        <begin position="100"/>
        <end position="124"/>
    </location>
</feature>
<feature type="transmembrane region" description="Helical" evidence="6">
    <location>
        <begin position="130"/>
        <end position="148"/>
    </location>
</feature>
<dbReference type="Pfam" id="PF07690">
    <property type="entry name" value="MFS_1"/>
    <property type="match status" value="1"/>
</dbReference>
<evidence type="ECO:0000313" key="9">
    <source>
        <dbReference type="Proteomes" id="UP000730482"/>
    </source>
</evidence>
<dbReference type="Proteomes" id="UP000730482">
    <property type="component" value="Unassembled WGS sequence"/>
</dbReference>
<gene>
    <name evidence="8" type="ORF">KGQ19_29555</name>
</gene>
<evidence type="ECO:0000256" key="6">
    <source>
        <dbReference type="SAM" id="Phobius"/>
    </source>
</evidence>
<evidence type="ECO:0000313" key="8">
    <source>
        <dbReference type="EMBL" id="MBS2551024.1"/>
    </source>
</evidence>
<feature type="transmembrane region" description="Helical" evidence="6">
    <location>
        <begin position="474"/>
        <end position="495"/>
    </location>
</feature>
<feature type="region of interest" description="Disordered" evidence="5">
    <location>
        <begin position="219"/>
        <end position="248"/>
    </location>
</feature>
<evidence type="ECO:0000256" key="2">
    <source>
        <dbReference type="ARBA" id="ARBA00022692"/>
    </source>
</evidence>
<dbReference type="InterPro" id="IPR036259">
    <property type="entry name" value="MFS_trans_sf"/>
</dbReference>
<feature type="transmembrane region" description="Helical" evidence="6">
    <location>
        <begin position="334"/>
        <end position="356"/>
    </location>
</feature>
<comment type="subcellular location">
    <subcellularLocation>
        <location evidence="1">Cell membrane</location>
        <topology evidence="1">Multi-pass membrane protein</topology>
    </subcellularLocation>
</comment>
<name>A0ABS5KYH6_9ACTN</name>
<feature type="transmembrane region" description="Helical" evidence="6">
    <location>
        <begin position="437"/>
        <end position="462"/>
    </location>
</feature>
<evidence type="ECO:0000256" key="3">
    <source>
        <dbReference type="ARBA" id="ARBA00022989"/>
    </source>
</evidence>
<dbReference type="SUPFAM" id="SSF103473">
    <property type="entry name" value="MFS general substrate transporter"/>
    <property type="match status" value="1"/>
</dbReference>
<feature type="transmembrane region" description="Helical" evidence="6">
    <location>
        <begin position="368"/>
        <end position="390"/>
    </location>
</feature>
<protein>
    <submittedName>
        <fullName evidence="8">MFS transporter</fullName>
    </submittedName>
</protein>
<feature type="domain" description="Major facilitator superfamily (MFS) profile" evidence="7">
    <location>
        <begin position="32"/>
        <end position="496"/>
    </location>
</feature>
<evidence type="ECO:0000259" key="7">
    <source>
        <dbReference type="PROSITE" id="PS50850"/>
    </source>
</evidence>
<evidence type="ECO:0000256" key="1">
    <source>
        <dbReference type="ARBA" id="ARBA00004651"/>
    </source>
</evidence>
<keyword evidence="2 6" id="KW-0812">Transmembrane</keyword>
<feature type="transmembrane region" description="Helical" evidence="6">
    <location>
        <begin position="29"/>
        <end position="54"/>
    </location>
</feature>
<proteinExistence type="predicted"/>
<feature type="transmembrane region" description="Helical" evidence="6">
    <location>
        <begin position="402"/>
        <end position="425"/>
    </location>
</feature>
<feature type="transmembrane region" description="Helical" evidence="6">
    <location>
        <begin position="275"/>
        <end position="293"/>
    </location>
</feature>
<dbReference type="InterPro" id="IPR020846">
    <property type="entry name" value="MFS_dom"/>
</dbReference>
<dbReference type="InterPro" id="IPR011701">
    <property type="entry name" value="MFS"/>
</dbReference>
<feature type="transmembrane region" description="Helical" evidence="6">
    <location>
        <begin position="252"/>
        <end position="269"/>
    </location>
</feature>